<feature type="transmembrane region" description="Helical" evidence="7">
    <location>
        <begin position="90"/>
        <end position="108"/>
    </location>
</feature>
<gene>
    <name evidence="9" type="ORF">SAMN02745176_02759</name>
</gene>
<evidence type="ECO:0000256" key="4">
    <source>
        <dbReference type="ARBA" id="ARBA00022982"/>
    </source>
</evidence>
<keyword evidence="10" id="KW-1185">Reference proteome</keyword>
<keyword evidence="7" id="KW-1133">Transmembrane helix</keyword>
<dbReference type="GO" id="GO:0046872">
    <property type="term" value="F:metal ion binding"/>
    <property type="evidence" value="ECO:0007669"/>
    <property type="project" value="UniProtKB-KW"/>
</dbReference>
<evidence type="ECO:0000259" key="8">
    <source>
        <dbReference type="PROSITE" id="PS51379"/>
    </source>
</evidence>
<keyword evidence="7" id="KW-0472">Membrane</keyword>
<evidence type="ECO:0000256" key="3">
    <source>
        <dbReference type="ARBA" id="ARBA00022723"/>
    </source>
</evidence>
<evidence type="ECO:0000313" key="9">
    <source>
        <dbReference type="EMBL" id="SHJ20267.1"/>
    </source>
</evidence>
<dbReference type="SUPFAM" id="SSF54862">
    <property type="entry name" value="4Fe-4S ferredoxins"/>
    <property type="match status" value="1"/>
</dbReference>
<dbReference type="InterPro" id="IPR051684">
    <property type="entry name" value="Electron_Trans/Redox"/>
</dbReference>
<dbReference type="STRING" id="1122184.SAMN02745176_02759"/>
<name>A0A1M6HDI2_9FIRM</name>
<accession>A0A1M6HDI2</accession>
<organism evidence="9 10">
    <name type="scientific">Lutispora thermophila DSM 19022</name>
    <dbReference type="NCBI Taxonomy" id="1122184"/>
    <lineage>
        <taxon>Bacteria</taxon>
        <taxon>Bacillati</taxon>
        <taxon>Bacillota</taxon>
        <taxon>Clostridia</taxon>
        <taxon>Lutisporales</taxon>
        <taxon>Lutisporaceae</taxon>
        <taxon>Lutispora</taxon>
    </lineage>
</organism>
<evidence type="ECO:0000256" key="2">
    <source>
        <dbReference type="ARBA" id="ARBA00022485"/>
    </source>
</evidence>
<dbReference type="Pfam" id="PF12801">
    <property type="entry name" value="Fer4_5"/>
    <property type="match status" value="2"/>
</dbReference>
<feature type="transmembrane region" description="Helical" evidence="7">
    <location>
        <begin position="123"/>
        <end position="145"/>
    </location>
</feature>
<feature type="transmembrane region" description="Helical" evidence="7">
    <location>
        <begin position="38"/>
        <end position="59"/>
    </location>
</feature>
<keyword evidence="2" id="KW-0004">4Fe-4S</keyword>
<keyword evidence="1" id="KW-0813">Transport</keyword>
<keyword evidence="6" id="KW-0411">Iron-sulfur</keyword>
<keyword evidence="4" id="KW-0249">Electron transport</keyword>
<evidence type="ECO:0000313" key="10">
    <source>
        <dbReference type="Proteomes" id="UP000184442"/>
    </source>
</evidence>
<dbReference type="PANTHER" id="PTHR30176">
    <property type="entry name" value="FERREDOXIN-TYPE PROTEIN NAPH"/>
    <property type="match status" value="1"/>
</dbReference>
<evidence type="ECO:0000256" key="7">
    <source>
        <dbReference type="SAM" id="Phobius"/>
    </source>
</evidence>
<dbReference type="GO" id="GO:0005886">
    <property type="term" value="C:plasma membrane"/>
    <property type="evidence" value="ECO:0007669"/>
    <property type="project" value="TreeGrafter"/>
</dbReference>
<dbReference type="RefSeq" id="WP_073026752.1">
    <property type="nucleotide sequence ID" value="NZ_FQZS01000020.1"/>
</dbReference>
<dbReference type="PROSITE" id="PS51379">
    <property type="entry name" value="4FE4S_FER_2"/>
    <property type="match status" value="2"/>
</dbReference>
<reference evidence="9 10" key="1">
    <citation type="submission" date="2016-11" db="EMBL/GenBank/DDBJ databases">
        <authorList>
            <person name="Jaros S."/>
            <person name="Januszkiewicz K."/>
            <person name="Wedrychowicz H."/>
        </authorList>
    </citation>
    <scope>NUCLEOTIDE SEQUENCE [LARGE SCALE GENOMIC DNA]</scope>
    <source>
        <strain evidence="9 10">DSM 19022</strain>
    </source>
</reference>
<dbReference type="InterPro" id="IPR017900">
    <property type="entry name" value="4Fe4S_Fe_S_CS"/>
</dbReference>
<dbReference type="EMBL" id="FQZS01000020">
    <property type="protein sequence ID" value="SHJ20267.1"/>
    <property type="molecule type" value="Genomic_DNA"/>
</dbReference>
<evidence type="ECO:0000256" key="1">
    <source>
        <dbReference type="ARBA" id="ARBA00022448"/>
    </source>
</evidence>
<dbReference type="PROSITE" id="PS00198">
    <property type="entry name" value="4FE4S_FER_1"/>
    <property type="match status" value="2"/>
</dbReference>
<dbReference type="Pfam" id="PF13187">
    <property type="entry name" value="Fer4_9"/>
    <property type="match status" value="1"/>
</dbReference>
<proteinExistence type="predicted"/>
<dbReference type="AlphaFoldDB" id="A0A1M6HDI2"/>
<feature type="domain" description="4Fe-4S ferredoxin-type" evidence="8">
    <location>
        <begin position="211"/>
        <end position="239"/>
    </location>
</feature>
<keyword evidence="3" id="KW-0479">Metal-binding</keyword>
<dbReference type="PANTHER" id="PTHR30176:SF3">
    <property type="entry name" value="FERREDOXIN-TYPE PROTEIN NAPH"/>
    <property type="match status" value="1"/>
</dbReference>
<feature type="domain" description="4Fe-4S ferredoxin-type" evidence="8">
    <location>
        <begin position="178"/>
        <end position="209"/>
    </location>
</feature>
<keyword evidence="5" id="KW-0408">Iron</keyword>
<dbReference type="Proteomes" id="UP000184442">
    <property type="component" value="Unassembled WGS sequence"/>
</dbReference>
<dbReference type="GO" id="GO:0051539">
    <property type="term" value="F:4 iron, 4 sulfur cluster binding"/>
    <property type="evidence" value="ECO:0007669"/>
    <property type="project" value="UniProtKB-KW"/>
</dbReference>
<feature type="transmembrane region" description="Helical" evidence="7">
    <location>
        <begin position="15"/>
        <end position="32"/>
    </location>
</feature>
<protein>
    <submittedName>
        <fullName evidence="9">4Fe-4S binding domain-containing protein</fullName>
    </submittedName>
</protein>
<dbReference type="OrthoDB" id="9786132at2"/>
<keyword evidence="7" id="KW-0812">Transmembrane</keyword>
<sequence>MNNYYIKTNRTFTNIRKHGWFFTVLVALGGLWEPKLGLLVILIMLGLTITSFFAGRYWCGNFCPHGSLFDRIAMPISLNKRIPEFLKSKYMVIGFFIFFMFNFSRKIIDVLKLWGSYDFLDKLGFVFVATYLMVLITGGLFAVIINPRTWCQFCPMGTMQKLVHKLGKNTRITEKTEKKVTIKDISKCLACGKCTKVCPFQLVPHLQFGEYNQFHDINCIKCSTCIKNCPAKILSLKTKEEAIHMIDE</sequence>
<evidence type="ECO:0000256" key="5">
    <source>
        <dbReference type="ARBA" id="ARBA00023004"/>
    </source>
</evidence>
<evidence type="ECO:0000256" key="6">
    <source>
        <dbReference type="ARBA" id="ARBA00023014"/>
    </source>
</evidence>
<dbReference type="Gene3D" id="3.30.70.20">
    <property type="match status" value="1"/>
</dbReference>
<dbReference type="InterPro" id="IPR017896">
    <property type="entry name" value="4Fe4S_Fe-S-bd"/>
</dbReference>